<dbReference type="SUPFAM" id="SSF46689">
    <property type="entry name" value="Homeodomain-like"/>
    <property type="match status" value="1"/>
</dbReference>
<keyword evidence="5" id="KW-1185">Reference proteome</keyword>
<accession>A0A343JCS5</accession>
<dbReference type="InterPro" id="IPR039532">
    <property type="entry name" value="TetR_C_Firmicutes"/>
</dbReference>
<evidence type="ECO:0000259" key="3">
    <source>
        <dbReference type="PROSITE" id="PS50977"/>
    </source>
</evidence>
<dbReference type="EMBL" id="CP016786">
    <property type="protein sequence ID" value="ASW43333.1"/>
    <property type="molecule type" value="Genomic_DNA"/>
</dbReference>
<dbReference type="GO" id="GO:0003677">
    <property type="term" value="F:DNA binding"/>
    <property type="evidence" value="ECO:0007669"/>
    <property type="project" value="UniProtKB-UniRule"/>
</dbReference>
<dbReference type="AlphaFoldDB" id="A0A343JCS5"/>
<sequence length="189" mass="22450">MTNTDRRVRKTKAILKKNLIELMKVKNISSITVKELCEKSDINRGTFYLHYRDVFHMLEEIEKELYEEFQDMILSYEISPNKIETKPILQDIFTFIAQNKDFCMVVLCDRGDMAFVKKIVSVIYEKSYNDWSKIFKLDDKELFEKYYSFILYGAIGLIDYWLKNGMRESPEYMAILTENIIVNGLKSLL</sequence>
<dbReference type="OrthoDB" id="9810250at2"/>
<evidence type="ECO:0000256" key="1">
    <source>
        <dbReference type="ARBA" id="ARBA00023125"/>
    </source>
</evidence>
<dbReference type="Pfam" id="PF14278">
    <property type="entry name" value="TetR_C_8"/>
    <property type="match status" value="1"/>
</dbReference>
<dbReference type="InterPro" id="IPR001647">
    <property type="entry name" value="HTH_TetR"/>
</dbReference>
<dbReference type="InterPro" id="IPR050624">
    <property type="entry name" value="HTH-type_Tx_Regulator"/>
</dbReference>
<evidence type="ECO:0000313" key="4">
    <source>
        <dbReference type="EMBL" id="ASW43333.1"/>
    </source>
</evidence>
<gene>
    <name evidence="4" type="ORF">BEN51_07520</name>
</gene>
<dbReference type="Proteomes" id="UP000264883">
    <property type="component" value="Chromosome"/>
</dbReference>
<dbReference type="RefSeq" id="WP_119865469.1">
    <property type="nucleotide sequence ID" value="NZ_CP016786.1"/>
</dbReference>
<dbReference type="PANTHER" id="PTHR43479">
    <property type="entry name" value="ACREF/ENVCD OPERON REPRESSOR-RELATED"/>
    <property type="match status" value="1"/>
</dbReference>
<name>A0A343JCS5_9CLOT</name>
<evidence type="ECO:0000256" key="2">
    <source>
        <dbReference type="PROSITE-ProRule" id="PRU00335"/>
    </source>
</evidence>
<dbReference type="KEGG" id="cia:BEN51_07520"/>
<protein>
    <recommendedName>
        <fullName evidence="3">HTH tetR-type domain-containing protein</fullName>
    </recommendedName>
</protein>
<evidence type="ECO:0000313" key="5">
    <source>
        <dbReference type="Proteomes" id="UP000264883"/>
    </source>
</evidence>
<dbReference type="PANTHER" id="PTHR43479:SF7">
    <property type="entry name" value="TETR-FAMILY TRANSCRIPTIONAL REGULATOR"/>
    <property type="match status" value="1"/>
</dbReference>
<keyword evidence="1 2" id="KW-0238">DNA-binding</keyword>
<proteinExistence type="predicted"/>
<dbReference type="PROSITE" id="PS50977">
    <property type="entry name" value="HTH_TETR_2"/>
    <property type="match status" value="1"/>
</dbReference>
<reference evidence="4 5" key="1">
    <citation type="submission" date="2016-08" db="EMBL/GenBank/DDBJ databases">
        <title>Complete Genome Sequence Of The Indigo Reducing Clostridium isatidis DSM15098.</title>
        <authorList>
            <person name="Little G.T."/>
            <person name="Minton N.P."/>
        </authorList>
    </citation>
    <scope>NUCLEOTIDE SEQUENCE [LARGE SCALE GENOMIC DNA]</scope>
    <source>
        <strain evidence="4 5">DSM 15098</strain>
    </source>
</reference>
<feature type="domain" description="HTH tetR-type" evidence="3">
    <location>
        <begin position="9"/>
        <end position="69"/>
    </location>
</feature>
<feature type="DNA-binding region" description="H-T-H motif" evidence="2">
    <location>
        <begin position="32"/>
        <end position="51"/>
    </location>
</feature>
<organism evidence="4 5">
    <name type="scientific">Clostridium isatidis</name>
    <dbReference type="NCBI Taxonomy" id="182773"/>
    <lineage>
        <taxon>Bacteria</taxon>
        <taxon>Bacillati</taxon>
        <taxon>Bacillota</taxon>
        <taxon>Clostridia</taxon>
        <taxon>Eubacteriales</taxon>
        <taxon>Clostridiaceae</taxon>
        <taxon>Clostridium</taxon>
    </lineage>
</organism>
<dbReference type="InterPro" id="IPR009057">
    <property type="entry name" value="Homeodomain-like_sf"/>
</dbReference>
<dbReference type="Gene3D" id="1.10.357.10">
    <property type="entry name" value="Tetracycline Repressor, domain 2"/>
    <property type="match status" value="1"/>
</dbReference>